<comment type="caution">
    <text evidence="1">The sequence shown here is derived from an EMBL/GenBank/DDBJ whole genome shotgun (WGS) entry which is preliminary data.</text>
</comment>
<evidence type="ECO:0000313" key="2">
    <source>
        <dbReference type="Proteomes" id="UP000051677"/>
    </source>
</evidence>
<dbReference type="RefSeq" id="WP_055581544.1">
    <property type="nucleotide sequence ID" value="NZ_LKTM01000373.1"/>
</dbReference>
<dbReference type="EMBL" id="LKTM01000373">
    <property type="protein sequence ID" value="KQH75483.1"/>
    <property type="molecule type" value="Genomic_DNA"/>
</dbReference>
<reference evidence="1 2" key="1">
    <citation type="submission" date="2015-10" db="EMBL/GenBank/DDBJ databases">
        <title>Mycobacterium gordonae draft genome assembly.</title>
        <authorList>
            <person name="Ustinova V."/>
            <person name="Smirnova T."/>
            <person name="Blagodatskikh K."/>
            <person name="Varlamov D."/>
            <person name="Larionova E."/>
            <person name="Chernousova L."/>
        </authorList>
    </citation>
    <scope>NUCLEOTIDE SEQUENCE [LARGE SCALE GENOMIC DNA]</scope>
    <source>
        <strain evidence="1 2">CTRI 14-8773</strain>
    </source>
</reference>
<dbReference type="Proteomes" id="UP000051677">
    <property type="component" value="Unassembled WGS sequence"/>
</dbReference>
<gene>
    <name evidence="1" type="ORF">AO501_30035</name>
</gene>
<dbReference type="OrthoDB" id="4630804at2"/>
<accession>A0A0Q2RJ92</accession>
<organism evidence="1 2">
    <name type="scientific">Mycobacterium gordonae</name>
    <dbReference type="NCBI Taxonomy" id="1778"/>
    <lineage>
        <taxon>Bacteria</taxon>
        <taxon>Bacillati</taxon>
        <taxon>Actinomycetota</taxon>
        <taxon>Actinomycetes</taxon>
        <taxon>Mycobacteriales</taxon>
        <taxon>Mycobacteriaceae</taxon>
        <taxon>Mycobacterium</taxon>
    </lineage>
</organism>
<sequence>MLVDWSKRADYIGERHGISPVWADAAVNDRHAVWQAPDPASRSGLSVRVIGYSPAARAVLTVILISADADPDERPDGDWWGSNAWVSNQQDKSLYSEEQQE</sequence>
<dbReference type="AlphaFoldDB" id="A0A0Q2RJ92"/>
<evidence type="ECO:0000313" key="1">
    <source>
        <dbReference type="EMBL" id="KQH75483.1"/>
    </source>
</evidence>
<protein>
    <submittedName>
        <fullName evidence="1">Uncharacterized protein</fullName>
    </submittedName>
</protein>
<name>A0A0Q2RJ92_MYCGO</name>
<proteinExistence type="predicted"/>